<dbReference type="PROSITE" id="PS50222">
    <property type="entry name" value="EF_HAND_2"/>
    <property type="match status" value="1"/>
</dbReference>
<gene>
    <name evidence="2" type="primary">Eip63F-1</name>
    <name evidence="2" type="ORF">AK812_SmicGene3371</name>
</gene>
<dbReference type="OMA" id="GREYYAN"/>
<dbReference type="Gene3D" id="1.10.238.10">
    <property type="entry name" value="EF-hand"/>
    <property type="match status" value="2"/>
</dbReference>
<proteinExistence type="predicted"/>
<feature type="domain" description="EF-hand" evidence="1">
    <location>
        <begin position="51"/>
        <end position="86"/>
    </location>
</feature>
<dbReference type="CDD" id="cd00051">
    <property type="entry name" value="EFh"/>
    <property type="match status" value="1"/>
</dbReference>
<evidence type="ECO:0000313" key="2">
    <source>
        <dbReference type="EMBL" id="OLQ12674.1"/>
    </source>
</evidence>
<dbReference type="SUPFAM" id="SSF47473">
    <property type="entry name" value="EF-hand"/>
    <property type="match status" value="1"/>
</dbReference>
<name>A0A1Q9EYY6_SYMMI</name>
<dbReference type="AlphaFoldDB" id="A0A1Q9EYY6"/>
<dbReference type="GO" id="GO:0005509">
    <property type="term" value="F:calcium ion binding"/>
    <property type="evidence" value="ECO:0007669"/>
    <property type="project" value="InterPro"/>
</dbReference>
<organism evidence="2 3">
    <name type="scientific">Symbiodinium microadriaticum</name>
    <name type="common">Dinoflagellate</name>
    <name type="synonym">Zooxanthella microadriatica</name>
    <dbReference type="NCBI Taxonomy" id="2951"/>
    <lineage>
        <taxon>Eukaryota</taxon>
        <taxon>Sar</taxon>
        <taxon>Alveolata</taxon>
        <taxon>Dinophyceae</taxon>
        <taxon>Suessiales</taxon>
        <taxon>Symbiodiniaceae</taxon>
        <taxon>Symbiodinium</taxon>
    </lineage>
</organism>
<protein>
    <submittedName>
        <fullName evidence="2">Calcium-binding protein E63-1</fullName>
    </submittedName>
</protein>
<reference evidence="2 3" key="1">
    <citation type="submission" date="2016-02" db="EMBL/GenBank/DDBJ databases">
        <title>Genome analysis of coral dinoflagellate symbionts highlights evolutionary adaptations to a symbiotic lifestyle.</title>
        <authorList>
            <person name="Aranda M."/>
            <person name="Li Y."/>
            <person name="Liew Y.J."/>
            <person name="Baumgarten S."/>
            <person name="Simakov O."/>
            <person name="Wilson M."/>
            <person name="Piel J."/>
            <person name="Ashoor H."/>
            <person name="Bougouffa S."/>
            <person name="Bajic V.B."/>
            <person name="Ryu T."/>
            <person name="Ravasi T."/>
            <person name="Bayer T."/>
            <person name="Micklem G."/>
            <person name="Kim H."/>
            <person name="Bhak J."/>
            <person name="Lajeunesse T.C."/>
            <person name="Voolstra C.R."/>
        </authorList>
    </citation>
    <scope>NUCLEOTIDE SEQUENCE [LARGE SCALE GENOMIC DNA]</scope>
    <source>
        <strain evidence="2 3">CCMP2467</strain>
    </source>
</reference>
<dbReference type="EMBL" id="LSRX01000039">
    <property type="protein sequence ID" value="OLQ12674.1"/>
    <property type="molecule type" value="Genomic_DNA"/>
</dbReference>
<evidence type="ECO:0000259" key="1">
    <source>
        <dbReference type="PROSITE" id="PS50222"/>
    </source>
</evidence>
<dbReference type="InterPro" id="IPR002048">
    <property type="entry name" value="EF_hand_dom"/>
</dbReference>
<evidence type="ECO:0000313" key="3">
    <source>
        <dbReference type="Proteomes" id="UP000186817"/>
    </source>
</evidence>
<keyword evidence="3" id="KW-1185">Reference proteome</keyword>
<dbReference type="Proteomes" id="UP000186817">
    <property type="component" value="Unassembled WGS sequence"/>
</dbReference>
<sequence length="223" mass="25011">MGYFKAAKVVEGGKKLLGTGNRCSLLEKTWSSPQASGEAPLKLTPEVLEKLRHKVLQASFMMADRDRDDQLLRAEFTLMIRRAYFGIDQSLVDEAYIDACCVGYGVVTFQGFVAWLCRCQKEVKKLADLPGTCNQAAEENIVPTKAVWRLWNMDGDEKLSNAEFEYCMKKAFPDIKDKKLLQILQTMDEDLSGEVAEDEFVRFLLPPAKADPKDTISQEALGG</sequence>
<dbReference type="InterPro" id="IPR011992">
    <property type="entry name" value="EF-hand-dom_pair"/>
</dbReference>
<accession>A0A1Q9EYY6</accession>
<comment type="caution">
    <text evidence="2">The sequence shown here is derived from an EMBL/GenBank/DDBJ whole genome shotgun (WGS) entry which is preliminary data.</text>
</comment>
<dbReference type="OrthoDB" id="410033at2759"/>